<sequence length="172" mass="18587">MGIWPFRRSRVGTDAQRLLEAVQAAGRRPALFGAGRAPDTLEGRFEIMALYAGQALLRLGAEPQAAPLAQAFTDTLFRHFDAGLREYGVGDTSVPKRMHKLAGDFYGRLDAYGRAITDQDATALAAALVRNAGVSEDFASRLAPHVLRIVAQQAEAPFVALFESSAWPDFPG</sequence>
<gene>
    <name evidence="3" type="ORF">DSM104635_02131</name>
</gene>
<protein>
    <recommendedName>
        <fullName evidence="2">Ubiquinol-cytochrome c chaperone domain-containing protein</fullName>
    </recommendedName>
</protein>
<dbReference type="EMBL" id="CP047045">
    <property type="protein sequence ID" value="QGZ95282.1"/>
    <property type="molecule type" value="Genomic_DNA"/>
</dbReference>
<reference evidence="4" key="1">
    <citation type="submission" date="2019-12" db="EMBL/GenBank/DDBJ databases">
        <title>Complete genome of Terracaulis silvestris 0127_4.</title>
        <authorList>
            <person name="Vieira S."/>
            <person name="Riedel T."/>
            <person name="Sproer C."/>
            <person name="Pascual J."/>
            <person name="Boedeker C."/>
            <person name="Overmann J."/>
        </authorList>
    </citation>
    <scope>NUCLEOTIDE SEQUENCE [LARGE SCALE GENOMIC DNA]</scope>
    <source>
        <strain evidence="4">0127_4</strain>
    </source>
</reference>
<accession>A0A6I6MUF9</accession>
<dbReference type="KEGG" id="tsv:DSM104635_02131"/>
<evidence type="ECO:0000313" key="4">
    <source>
        <dbReference type="Proteomes" id="UP000431269"/>
    </source>
</evidence>
<evidence type="ECO:0000259" key="2">
    <source>
        <dbReference type="Pfam" id="PF03981"/>
    </source>
</evidence>
<proteinExistence type="inferred from homology"/>
<keyword evidence="4" id="KW-1185">Reference proteome</keyword>
<organism evidence="3 4">
    <name type="scientific">Terricaulis silvestris</name>
    <dbReference type="NCBI Taxonomy" id="2686094"/>
    <lineage>
        <taxon>Bacteria</taxon>
        <taxon>Pseudomonadati</taxon>
        <taxon>Pseudomonadota</taxon>
        <taxon>Alphaproteobacteria</taxon>
        <taxon>Caulobacterales</taxon>
        <taxon>Caulobacteraceae</taxon>
        <taxon>Terricaulis</taxon>
    </lineage>
</organism>
<dbReference type="InterPro" id="IPR021150">
    <property type="entry name" value="Ubiq_cyt_c_chap"/>
</dbReference>
<dbReference type="Proteomes" id="UP000431269">
    <property type="component" value="Chromosome"/>
</dbReference>
<comment type="similarity">
    <text evidence="1">Belongs to the UPF0174 family.</text>
</comment>
<dbReference type="Pfam" id="PF03981">
    <property type="entry name" value="Ubiq_cyt_C_chap"/>
    <property type="match status" value="1"/>
</dbReference>
<feature type="domain" description="Ubiquinol-cytochrome c chaperone" evidence="2">
    <location>
        <begin position="37"/>
        <end position="136"/>
    </location>
</feature>
<dbReference type="AlphaFoldDB" id="A0A6I6MUF9"/>
<name>A0A6I6MUF9_9CAUL</name>
<evidence type="ECO:0000313" key="3">
    <source>
        <dbReference type="EMBL" id="QGZ95282.1"/>
    </source>
</evidence>
<evidence type="ECO:0000256" key="1">
    <source>
        <dbReference type="ARBA" id="ARBA00006436"/>
    </source>
</evidence>